<proteinExistence type="predicted"/>
<evidence type="ECO:0000313" key="2">
    <source>
        <dbReference type="EMBL" id="KAK0727670.1"/>
    </source>
</evidence>
<feature type="compositionally biased region" description="Polar residues" evidence="1">
    <location>
        <begin position="9"/>
        <end position="22"/>
    </location>
</feature>
<keyword evidence="3" id="KW-1185">Reference proteome</keyword>
<accession>A0AA40E5A4</accession>
<dbReference type="AlphaFoldDB" id="A0AA40E5A4"/>
<organism evidence="2 3">
    <name type="scientific">Lasiosphaeria miniovina</name>
    <dbReference type="NCBI Taxonomy" id="1954250"/>
    <lineage>
        <taxon>Eukaryota</taxon>
        <taxon>Fungi</taxon>
        <taxon>Dikarya</taxon>
        <taxon>Ascomycota</taxon>
        <taxon>Pezizomycotina</taxon>
        <taxon>Sordariomycetes</taxon>
        <taxon>Sordariomycetidae</taxon>
        <taxon>Sordariales</taxon>
        <taxon>Lasiosphaeriaceae</taxon>
        <taxon>Lasiosphaeria</taxon>
    </lineage>
</organism>
<sequence length="92" mass="10081">MHRAAPSNVRFQNLDEINNPNLGPTELYGRTNDRVYAVSVHPDRQVNAAIQQQWKDAYPGITGKLLTGAMLAFGRDPEQGSSALTIAQTTQS</sequence>
<reference evidence="2" key="1">
    <citation type="submission" date="2023-06" db="EMBL/GenBank/DDBJ databases">
        <title>Genome-scale phylogeny and comparative genomics of the fungal order Sordariales.</title>
        <authorList>
            <consortium name="Lawrence Berkeley National Laboratory"/>
            <person name="Hensen N."/>
            <person name="Bonometti L."/>
            <person name="Westerberg I."/>
            <person name="Brannstrom I.O."/>
            <person name="Guillou S."/>
            <person name="Cros-Aarteil S."/>
            <person name="Calhoun S."/>
            <person name="Haridas S."/>
            <person name="Kuo A."/>
            <person name="Mondo S."/>
            <person name="Pangilinan J."/>
            <person name="Riley R."/>
            <person name="LaButti K."/>
            <person name="Andreopoulos B."/>
            <person name="Lipzen A."/>
            <person name="Chen C."/>
            <person name="Yanf M."/>
            <person name="Daum C."/>
            <person name="Ng V."/>
            <person name="Clum A."/>
            <person name="Steindorff A."/>
            <person name="Ohm R."/>
            <person name="Martin F."/>
            <person name="Silar P."/>
            <person name="Natvig D."/>
            <person name="Lalanne C."/>
            <person name="Gautier V."/>
            <person name="Ament-velasquez S.L."/>
            <person name="Kruys A."/>
            <person name="Hutchinson M.I."/>
            <person name="Powell A.J."/>
            <person name="Barry K."/>
            <person name="Miller A.N."/>
            <person name="Grigoriev I.V."/>
            <person name="Debuchy R."/>
            <person name="Gladieux P."/>
            <person name="Thoren M.H."/>
            <person name="Johannesson H."/>
        </authorList>
    </citation>
    <scope>NUCLEOTIDE SEQUENCE</scope>
    <source>
        <strain evidence="2">SMH2392-1A</strain>
    </source>
</reference>
<dbReference type="Proteomes" id="UP001172101">
    <property type="component" value="Unassembled WGS sequence"/>
</dbReference>
<evidence type="ECO:0000313" key="3">
    <source>
        <dbReference type="Proteomes" id="UP001172101"/>
    </source>
</evidence>
<dbReference type="RefSeq" id="XP_060300525.1">
    <property type="nucleotide sequence ID" value="XM_060447879.1"/>
</dbReference>
<feature type="region of interest" description="Disordered" evidence="1">
    <location>
        <begin position="1"/>
        <end position="22"/>
    </location>
</feature>
<evidence type="ECO:0000256" key="1">
    <source>
        <dbReference type="SAM" id="MobiDB-lite"/>
    </source>
</evidence>
<comment type="caution">
    <text evidence="2">The sequence shown here is derived from an EMBL/GenBank/DDBJ whole genome shotgun (WGS) entry which is preliminary data.</text>
</comment>
<dbReference type="GeneID" id="85331149"/>
<gene>
    <name evidence="2" type="ORF">B0T26DRAFT_868908</name>
</gene>
<protein>
    <submittedName>
        <fullName evidence="2">Uncharacterized protein</fullName>
    </submittedName>
</protein>
<name>A0AA40E5A4_9PEZI</name>
<dbReference type="EMBL" id="JAUIRO010000002">
    <property type="protein sequence ID" value="KAK0727670.1"/>
    <property type="molecule type" value="Genomic_DNA"/>
</dbReference>